<protein>
    <submittedName>
        <fullName evidence="1">Uncharacterized protein</fullName>
    </submittedName>
</protein>
<dbReference type="RefSeq" id="WP_282218231.1">
    <property type="nucleotide sequence ID" value="NZ_CP118246.1"/>
</dbReference>
<accession>A0ABY7YKK4</accession>
<reference evidence="1 2" key="1">
    <citation type="submission" date="2023-02" db="EMBL/GenBank/DDBJ databases">
        <title>Devosia algicola sp. nov., isolated from the phycosphere of marine algae.</title>
        <authorList>
            <person name="Kim J.M."/>
            <person name="Lee J.K."/>
            <person name="Choi B.J."/>
            <person name="Bayburt H."/>
            <person name="Jeon C.O."/>
        </authorList>
    </citation>
    <scope>NUCLEOTIDE SEQUENCE [LARGE SCALE GENOMIC DNA]</scope>
    <source>
        <strain evidence="1 2">G20-9</strain>
    </source>
</reference>
<gene>
    <name evidence="1" type="ORF">PSQ19_13985</name>
</gene>
<organism evidence="1 2">
    <name type="scientific">Devosia algicola</name>
    <dbReference type="NCBI Taxonomy" id="3026418"/>
    <lineage>
        <taxon>Bacteria</taxon>
        <taxon>Pseudomonadati</taxon>
        <taxon>Pseudomonadota</taxon>
        <taxon>Alphaproteobacteria</taxon>
        <taxon>Hyphomicrobiales</taxon>
        <taxon>Devosiaceae</taxon>
        <taxon>Devosia</taxon>
    </lineage>
</organism>
<dbReference type="Proteomes" id="UP001220530">
    <property type="component" value="Chromosome"/>
</dbReference>
<keyword evidence="2" id="KW-1185">Reference proteome</keyword>
<dbReference type="EMBL" id="CP118246">
    <property type="protein sequence ID" value="WDR01821.1"/>
    <property type="molecule type" value="Genomic_DNA"/>
</dbReference>
<name>A0ABY7YKK4_9HYPH</name>
<evidence type="ECO:0000313" key="1">
    <source>
        <dbReference type="EMBL" id="WDR01821.1"/>
    </source>
</evidence>
<sequence length="158" mass="17464">MNIPDPQTFTDPIKLRKLMANAVRLGHDDLAFNCQLRIAELVGETHDAGIEREFWTAIAAAEEFKTAAAGKSSKLTKLRAKHKRVGAQRVLADQIMEDGFSDGFDTLVANGRGDLTGEAVVLRHDDEFSVDEVNAARKKLMEHGISSAERMEREAVED</sequence>
<evidence type="ECO:0000313" key="2">
    <source>
        <dbReference type="Proteomes" id="UP001220530"/>
    </source>
</evidence>
<proteinExistence type="predicted"/>